<evidence type="ECO:0000256" key="2">
    <source>
        <dbReference type="SAM" id="Coils"/>
    </source>
</evidence>
<keyword evidence="1" id="KW-0677">Repeat</keyword>
<dbReference type="InterPro" id="IPR050693">
    <property type="entry name" value="Hsp70_NEF-Inhibitors"/>
</dbReference>
<reference evidence="5" key="1">
    <citation type="submission" date="2022-01" db="UniProtKB">
        <authorList>
            <consortium name="EnsemblMetazoa"/>
        </authorList>
    </citation>
    <scope>IDENTIFICATION</scope>
</reference>
<name>A0A8I6RQI8_CIMLE</name>
<evidence type="ECO:0000313" key="6">
    <source>
        <dbReference type="Proteomes" id="UP000494040"/>
    </source>
</evidence>
<dbReference type="KEGG" id="clec:106666553"/>
<dbReference type="OrthoDB" id="10250458at2759"/>
<keyword evidence="6" id="KW-1185">Reference proteome</keyword>
<dbReference type="PANTHER" id="PTHR19316">
    <property type="entry name" value="PROTEIN FOLDING REGULATOR"/>
    <property type="match status" value="1"/>
</dbReference>
<dbReference type="SUPFAM" id="SSF48371">
    <property type="entry name" value="ARM repeat"/>
    <property type="match status" value="1"/>
</dbReference>
<dbReference type="GeneID" id="106666553"/>
<dbReference type="Proteomes" id="UP000494040">
    <property type="component" value="Unassembled WGS sequence"/>
</dbReference>
<evidence type="ECO:0000256" key="1">
    <source>
        <dbReference type="ARBA" id="ARBA00022737"/>
    </source>
</evidence>
<dbReference type="RefSeq" id="XP_014249314.1">
    <property type="nucleotide sequence ID" value="XM_014393828.1"/>
</dbReference>
<dbReference type="EnsemblMetazoa" id="XM_014393828.1">
    <property type="protein sequence ID" value="XP_014249314.1"/>
    <property type="gene ID" value="LOC106666553"/>
</dbReference>
<keyword evidence="2" id="KW-0175">Coiled coil</keyword>
<evidence type="ECO:0000313" key="5">
    <source>
        <dbReference type="EnsemblMetazoa" id="XP_014249314.1"/>
    </source>
</evidence>
<dbReference type="AlphaFoldDB" id="A0A8I6RQI8"/>
<organism evidence="5 6">
    <name type="scientific">Cimex lectularius</name>
    <name type="common">Bed bug</name>
    <name type="synonym">Acanthia lectularia</name>
    <dbReference type="NCBI Taxonomy" id="79782"/>
    <lineage>
        <taxon>Eukaryota</taxon>
        <taxon>Metazoa</taxon>
        <taxon>Ecdysozoa</taxon>
        <taxon>Arthropoda</taxon>
        <taxon>Hexapoda</taxon>
        <taxon>Insecta</taxon>
        <taxon>Pterygota</taxon>
        <taxon>Neoptera</taxon>
        <taxon>Paraneoptera</taxon>
        <taxon>Hemiptera</taxon>
        <taxon>Heteroptera</taxon>
        <taxon>Panheteroptera</taxon>
        <taxon>Cimicomorpha</taxon>
        <taxon>Cimicidae</taxon>
        <taxon>Cimex</taxon>
    </lineage>
</organism>
<dbReference type="GO" id="GO:0005783">
    <property type="term" value="C:endoplasmic reticulum"/>
    <property type="evidence" value="ECO:0007669"/>
    <property type="project" value="TreeGrafter"/>
</dbReference>
<evidence type="ECO:0000256" key="3">
    <source>
        <dbReference type="SAM" id="MobiDB-lite"/>
    </source>
</evidence>
<feature type="region of interest" description="Disordered" evidence="3">
    <location>
        <begin position="1"/>
        <end position="25"/>
    </location>
</feature>
<evidence type="ECO:0000259" key="4">
    <source>
        <dbReference type="Pfam" id="PF08609"/>
    </source>
</evidence>
<sequence>MSSNGNQGGPNQDPPLALPQPRQPRNLQDLLRFAVESNDGNAAANSREPPRASLDPESREFISNALRALSVDVTKELLDAINVLKTLEKYDQDPLVYENAFVTITDHIDNIDAANDFVKLGGFDIATSCLSTRHAEVRWRMADVLAQCAQNNPFCQLEALKRGFLPIVLKMTDSDRDEKCKIKAFFAASNIVRTCEPALEEFIKVDGFSVVLRAMESNIERLENKATFFLSAILSENSKLVAELIGKGFIEQLINMIKKEHSPKHEHMVSALLTITKNSTTAENECRRQELNLLPHLTKILNTYGHEDTFKEEINYIKDLILLVFPEDPDVER</sequence>
<feature type="compositionally biased region" description="Pro residues" evidence="3">
    <location>
        <begin position="12"/>
        <end position="22"/>
    </location>
</feature>
<feature type="domain" description="Nucleotide exchange factor Fes1" evidence="4">
    <location>
        <begin position="27"/>
        <end position="116"/>
    </location>
</feature>
<proteinExistence type="predicted"/>
<dbReference type="GO" id="GO:0000774">
    <property type="term" value="F:adenyl-nucleotide exchange factor activity"/>
    <property type="evidence" value="ECO:0007669"/>
    <property type="project" value="TreeGrafter"/>
</dbReference>
<dbReference type="Pfam" id="PF08609">
    <property type="entry name" value="Fes1"/>
    <property type="match status" value="1"/>
</dbReference>
<feature type="coiled-coil region" evidence="2">
    <location>
        <begin position="205"/>
        <end position="232"/>
    </location>
</feature>
<dbReference type="InterPro" id="IPR016024">
    <property type="entry name" value="ARM-type_fold"/>
</dbReference>
<accession>A0A8I6RQI8</accession>
<dbReference type="OMA" id="CHVQSGL"/>
<dbReference type="Gene3D" id="1.25.10.10">
    <property type="entry name" value="Leucine-rich Repeat Variant"/>
    <property type="match status" value="1"/>
</dbReference>
<dbReference type="PANTHER" id="PTHR19316:SF18">
    <property type="entry name" value="HSP70-BINDING PROTEIN 1"/>
    <property type="match status" value="1"/>
</dbReference>
<dbReference type="InterPro" id="IPR011989">
    <property type="entry name" value="ARM-like"/>
</dbReference>
<protein>
    <recommendedName>
        <fullName evidence="4">Nucleotide exchange factor Fes1 domain-containing protein</fullName>
    </recommendedName>
</protein>
<dbReference type="InterPro" id="IPR013918">
    <property type="entry name" value="Nucleotide_exch_fac_Fes1"/>
</dbReference>